<keyword evidence="5" id="KW-0802">TPR repeat</keyword>
<protein>
    <recommendedName>
        <fullName evidence="10">Fido domain-containing protein</fullName>
    </recommendedName>
</protein>
<evidence type="ECO:0000256" key="7">
    <source>
        <dbReference type="ARBA" id="ARBA00022989"/>
    </source>
</evidence>
<proteinExistence type="predicted"/>
<dbReference type="SUPFAM" id="SSF140931">
    <property type="entry name" value="Fic-like"/>
    <property type="match status" value="1"/>
</dbReference>
<keyword evidence="2" id="KW-0812">Transmembrane</keyword>
<dbReference type="PROSITE" id="PS51459">
    <property type="entry name" value="FIDO"/>
    <property type="match status" value="1"/>
</dbReference>
<dbReference type="InterPro" id="IPR036597">
    <property type="entry name" value="Fido-like_dom_sf"/>
</dbReference>
<accession>A0A8H5E7X9</accession>
<evidence type="ECO:0000256" key="3">
    <source>
        <dbReference type="ARBA" id="ARBA00022737"/>
    </source>
</evidence>
<gene>
    <name evidence="11" type="ORF">FANTH_4364</name>
</gene>
<comment type="subcellular location">
    <subcellularLocation>
        <location evidence="1">Membrane</location>
        <topology evidence="1">Single-pass membrane protein</topology>
    </subcellularLocation>
</comment>
<evidence type="ECO:0000259" key="10">
    <source>
        <dbReference type="PROSITE" id="PS51459"/>
    </source>
</evidence>
<organism evidence="11 12">
    <name type="scientific">Fusarium anthophilum</name>
    <dbReference type="NCBI Taxonomy" id="48485"/>
    <lineage>
        <taxon>Eukaryota</taxon>
        <taxon>Fungi</taxon>
        <taxon>Dikarya</taxon>
        <taxon>Ascomycota</taxon>
        <taxon>Pezizomycotina</taxon>
        <taxon>Sordariomycetes</taxon>
        <taxon>Hypocreomycetidae</taxon>
        <taxon>Hypocreales</taxon>
        <taxon>Nectriaceae</taxon>
        <taxon>Fusarium</taxon>
        <taxon>Fusarium fujikuroi species complex</taxon>
    </lineage>
</organism>
<dbReference type="Gene3D" id="1.10.3290.10">
    <property type="entry name" value="Fido-like domain"/>
    <property type="match status" value="1"/>
</dbReference>
<evidence type="ECO:0000256" key="8">
    <source>
        <dbReference type="ARBA" id="ARBA00023136"/>
    </source>
</evidence>
<dbReference type="GO" id="GO:0016020">
    <property type="term" value="C:membrane"/>
    <property type="evidence" value="ECO:0007669"/>
    <property type="project" value="UniProtKB-SubCell"/>
</dbReference>
<dbReference type="Pfam" id="PF02661">
    <property type="entry name" value="Fic"/>
    <property type="match status" value="1"/>
</dbReference>
<evidence type="ECO:0000256" key="5">
    <source>
        <dbReference type="ARBA" id="ARBA00022803"/>
    </source>
</evidence>
<keyword evidence="8" id="KW-0472">Membrane</keyword>
<keyword evidence="6 9" id="KW-0067">ATP-binding</keyword>
<dbReference type="Proteomes" id="UP000573603">
    <property type="component" value="Unassembled WGS sequence"/>
</dbReference>
<evidence type="ECO:0000256" key="6">
    <source>
        <dbReference type="ARBA" id="ARBA00022840"/>
    </source>
</evidence>
<dbReference type="GO" id="GO:0005524">
    <property type="term" value="F:ATP binding"/>
    <property type="evidence" value="ECO:0007669"/>
    <property type="project" value="UniProtKB-KW"/>
</dbReference>
<keyword evidence="4 9" id="KW-0547">Nucleotide-binding</keyword>
<evidence type="ECO:0000256" key="1">
    <source>
        <dbReference type="ARBA" id="ARBA00004167"/>
    </source>
</evidence>
<keyword evidence="7" id="KW-1133">Transmembrane helix</keyword>
<evidence type="ECO:0000256" key="2">
    <source>
        <dbReference type="ARBA" id="ARBA00022692"/>
    </source>
</evidence>
<dbReference type="EMBL" id="JABEVY010000090">
    <property type="protein sequence ID" value="KAF5250430.1"/>
    <property type="molecule type" value="Genomic_DNA"/>
</dbReference>
<evidence type="ECO:0000313" key="12">
    <source>
        <dbReference type="Proteomes" id="UP000573603"/>
    </source>
</evidence>
<dbReference type="InterPro" id="IPR040198">
    <property type="entry name" value="Fido_containing"/>
</dbReference>
<name>A0A8H5E7X9_9HYPO</name>
<reference evidence="11 12" key="1">
    <citation type="journal article" date="2020" name="BMC Genomics">
        <title>Correction to: Identification and distribution of gene clusters required for synthesis of sphingolipid metabolism inhibitors in diverse species of the filamentous fungus Fusarium.</title>
        <authorList>
            <person name="Kim H.S."/>
            <person name="Lohmar J.M."/>
            <person name="Busman M."/>
            <person name="Brown D.W."/>
            <person name="Naumann T.A."/>
            <person name="Divon H.H."/>
            <person name="Lysoe E."/>
            <person name="Uhlig S."/>
            <person name="Proctor R.H."/>
        </authorList>
    </citation>
    <scope>NUCLEOTIDE SEQUENCE [LARGE SCALE GENOMIC DNA]</scope>
    <source>
        <strain evidence="11 12">NRRL 25214</strain>
    </source>
</reference>
<keyword evidence="12" id="KW-1185">Reference proteome</keyword>
<dbReference type="PANTHER" id="PTHR13504">
    <property type="entry name" value="FIDO DOMAIN-CONTAINING PROTEIN DDB_G0283145"/>
    <property type="match status" value="1"/>
</dbReference>
<dbReference type="AlphaFoldDB" id="A0A8H5E7X9"/>
<dbReference type="PANTHER" id="PTHR13504:SF34">
    <property type="entry name" value="PROTEIN ADENYLYLTRANSFERASE FICD"/>
    <property type="match status" value="1"/>
</dbReference>
<comment type="caution">
    <text evidence="11">The sequence shown here is derived from an EMBL/GenBank/DDBJ whole genome shotgun (WGS) entry which is preliminary data.</text>
</comment>
<sequence length="333" mass="38679">MEPDPPALMAIPGMVPYKPFINSLHQRSGIHQNALMEVLSRMIYGSNMIAMAGGSLLTTYRLCCAVFAEQAQVPEEITKNDEVYEEIRQHLEFRGIRATDESISRCYRETLQHAHAAKYLIRKIILERKVFDEDTFQEAHRILTYNTDLDEQMPWTAYGGKYCVWDTPRDMRFLDPAQIPIAMSRMIKELMVEMTNMDMQEARDEDVYERVCYASKFCHRFILIRPFLDGNGRMYRLFLTTLLLRASICPAIYGLYTFDRFNHSQAEAACFRQDNRALLGWIDLDNLGVNHHLAKFVFEHMHGGWNSRDDHKTTFLKATGQGQWDPSPPNMDS</sequence>
<evidence type="ECO:0000256" key="9">
    <source>
        <dbReference type="PIRSR" id="PIRSR640198-2"/>
    </source>
</evidence>
<evidence type="ECO:0000256" key="4">
    <source>
        <dbReference type="ARBA" id="ARBA00022741"/>
    </source>
</evidence>
<dbReference type="InterPro" id="IPR003812">
    <property type="entry name" value="Fido"/>
</dbReference>
<feature type="binding site" evidence="9">
    <location>
        <begin position="229"/>
        <end position="236"/>
    </location>
    <ligand>
        <name>ATP</name>
        <dbReference type="ChEBI" id="CHEBI:30616"/>
    </ligand>
</feature>
<feature type="domain" description="Fido" evidence="10">
    <location>
        <begin position="131"/>
        <end position="284"/>
    </location>
</feature>
<evidence type="ECO:0000313" key="11">
    <source>
        <dbReference type="EMBL" id="KAF5250430.1"/>
    </source>
</evidence>
<keyword evidence="3" id="KW-0677">Repeat</keyword>